<organism evidence="4 5">
    <name type="scientific">Thelonectria olida</name>
    <dbReference type="NCBI Taxonomy" id="1576542"/>
    <lineage>
        <taxon>Eukaryota</taxon>
        <taxon>Fungi</taxon>
        <taxon>Dikarya</taxon>
        <taxon>Ascomycota</taxon>
        <taxon>Pezizomycotina</taxon>
        <taxon>Sordariomycetes</taxon>
        <taxon>Hypocreomycetidae</taxon>
        <taxon>Hypocreales</taxon>
        <taxon>Nectriaceae</taxon>
        <taxon>Thelonectria</taxon>
    </lineage>
</organism>
<dbReference type="Pfam" id="PF11951">
    <property type="entry name" value="Fungal_trans_2"/>
    <property type="match status" value="1"/>
</dbReference>
<feature type="region of interest" description="Disordered" evidence="3">
    <location>
        <begin position="180"/>
        <end position="200"/>
    </location>
</feature>
<protein>
    <submittedName>
        <fullName evidence="4">Fungal-specific transcription factor domain-containing protein</fullName>
    </submittedName>
</protein>
<dbReference type="GO" id="GO:0005634">
    <property type="term" value="C:nucleus"/>
    <property type="evidence" value="ECO:0007669"/>
    <property type="project" value="UniProtKB-SubCell"/>
</dbReference>
<feature type="compositionally biased region" description="Low complexity" evidence="3">
    <location>
        <begin position="189"/>
        <end position="198"/>
    </location>
</feature>
<feature type="region of interest" description="Disordered" evidence="3">
    <location>
        <begin position="1"/>
        <end position="118"/>
    </location>
</feature>
<comment type="caution">
    <text evidence="4">The sequence shown here is derived from an EMBL/GenBank/DDBJ whole genome shotgun (WGS) entry which is preliminary data.</text>
</comment>
<proteinExistence type="predicted"/>
<name>A0A9P8WDR8_9HYPO</name>
<dbReference type="PANTHER" id="PTHR37534">
    <property type="entry name" value="TRANSCRIPTIONAL ACTIVATOR PROTEIN UGA3"/>
    <property type="match status" value="1"/>
</dbReference>
<reference evidence="4 5" key="1">
    <citation type="journal article" date="2021" name="Nat. Commun.">
        <title>Genetic determinants of endophytism in the Arabidopsis root mycobiome.</title>
        <authorList>
            <person name="Mesny F."/>
            <person name="Miyauchi S."/>
            <person name="Thiergart T."/>
            <person name="Pickel B."/>
            <person name="Atanasova L."/>
            <person name="Karlsson M."/>
            <person name="Huettel B."/>
            <person name="Barry K.W."/>
            <person name="Haridas S."/>
            <person name="Chen C."/>
            <person name="Bauer D."/>
            <person name="Andreopoulos W."/>
            <person name="Pangilinan J."/>
            <person name="LaButti K."/>
            <person name="Riley R."/>
            <person name="Lipzen A."/>
            <person name="Clum A."/>
            <person name="Drula E."/>
            <person name="Henrissat B."/>
            <person name="Kohler A."/>
            <person name="Grigoriev I.V."/>
            <person name="Martin F.M."/>
            <person name="Hacquard S."/>
        </authorList>
    </citation>
    <scope>NUCLEOTIDE SEQUENCE [LARGE SCALE GENOMIC DNA]</scope>
    <source>
        <strain evidence="4 5">MPI-CAGE-CH-0241</strain>
    </source>
</reference>
<gene>
    <name evidence="4" type="ORF">B0T10DRAFT_558431</name>
</gene>
<dbReference type="Proteomes" id="UP000777438">
    <property type="component" value="Unassembled WGS sequence"/>
</dbReference>
<dbReference type="PANTHER" id="PTHR37534:SF46">
    <property type="entry name" value="ZN(II)2CYS6 TRANSCRIPTION FACTOR (EUROFUNG)"/>
    <property type="match status" value="1"/>
</dbReference>
<comment type="subcellular location">
    <subcellularLocation>
        <location evidence="1">Nucleus</location>
    </subcellularLocation>
</comment>
<dbReference type="InterPro" id="IPR021858">
    <property type="entry name" value="Fun_TF"/>
</dbReference>
<evidence type="ECO:0000256" key="3">
    <source>
        <dbReference type="SAM" id="MobiDB-lite"/>
    </source>
</evidence>
<dbReference type="AlphaFoldDB" id="A0A9P8WDR8"/>
<keyword evidence="2" id="KW-0539">Nucleus</keyword>
<feature type="compositionally biased region" description="Polar residues" evidence="3">
    <location>
        <begin position="49"/>
        <end position="65"/>
    </location>
</feature>
<evidence type="ECO:0000256" key="2">
    <source>
        <dbReference type="ARBA" id="ARBA00023242"/>
    </source>
</evidence>
<evidence type="ECO:0000256" key="1">
    <source>
        <dbReference type="ARBA" id="ARBA00004123"/>
    </source>
</evidence>
<dbReference type="EMBL" id="JAGPYM010000005">
    <property type="protein sequence ID" value="KAH6894284.1"/>
    <property type="molecule type" value="Genomic_DNA"/>
</dbReference>
<keyword evidence="5" id="KW-1185">Reference proteome</keyword>
<dbReference type="OrthoDB" id="3597252at2759"/>
<evidence type="ECO:0000313" key="5">
    <source>
        <dbReference type="Proteomes" id="UP000777438"/>
    </source>
</evidence>
<accession>A0A9P8WDR8</accession>
<sequence length="730" mass="81358">MDDSPGSGRPPKRVKYARDDDDEPIIAIPVDMATGTSSRPANGVPVSPAFSTPWSSQPEVASPSQVLMALAAEDPPTSWPPAIPVPQTAHLDIQDPPATPSEQQRLPGQVPQPAGQPSALPPVVADNSYTIIHPQSSQIIRPPRRTFLSPFNDIGDRLIETPLPRYARPENGQVNGYVKFHWPSRRPSTRPSVSEPSPNNDVVEEVISESALASIVGQSPGAMTIIGTTTTTSSPNTAFLMSSPPAFSELAWGLVPSSAISIFPLSPTEPSSQILLPGEPPRMMPPLFGYQAKMDVMDRRLWDFYVRNWCPGRSVLNKTNLWLKDFAQMQESEGIRAAITSLAGVYIYDYLPDERIRHRINERYITAGEHFSRLLDSPDSFEIGNGNEVITMAVILSMQDIILTERRLKKPHTPRWLEGFKQGEHFLHQTDPGGRFWRDNNIQVGGLRLSQSIIVGRAVILAQPMMGLPAPEDLDPEQEASRFGWLLYGTEHEMYEIHGGCGFSRKLLYTISQVTYCAARILQEPNSSIMPVTARYLQRELTEMCQWSSEGSQHGSAEDPLQPILWVRERPDDYVINTHEEMTDVTAEAWRIAIFIYLQCRVFRLPRNHPEVVSNLGDLAKCISVMPTSGSHFTAQAPLLPVFFLGLLATVPAHKNVSQNWFEKVVQTPVRSSVPPLYHALERIWTWIDTKVPVPSVPTALHKSFGARTAWWEILVTCVQAKEEETLCLT</sequence>
<evidence type="ECO:0000313" key="4">
    <source>
        <dbReference type="EMBL" id="KAH6894284.1"/>
    </source>
</evidence>